<evidence type="ECO:0000313" key="3">
    <source>
        <dbReference type="EMBL" id="WCO67039.1"/>
    </source>
</evidence>
<evidence type="ECO:0000259" key="2">
    <source>
        <dbReference type="Pfam" id="PF00561"/>
    </source>
</evidence>
<organism evidence="3 4">
    <name type="scientific">Iamia majanohamensis</name>
    <dbReference type="NCBI Taxonomy" id="467976"/>
    <lineage>
        <taxon>Bacteria</taxon>
        <taxon>Bacillati</taxon>
        <taxon>Actinomycetota</taxon>
        <taxon>Acidimicrobiia</taxon>
        <taxon>Acidimicrobiales</taxon>
        <taxon>Iamiaceae</taxon>
        <taxon>Iamia</taxon>
    </lineage>
</organism>
<keyword evidence="1 3" id="KW-0378">Hydrolase</keyword>
<dbReference type="PANTHER" id="PTHR43798">
    <property type="entry name" value="MONOACYLGLYCEROL LIPASE"/>
    <property type="match status" value="1"/>
</dbReference>
<dbReference type="GO" id="GO:0016787">
    <property type="term" value="F:hydrolase activity"/>
    <property type="evidence" value="ECO:0007669"/>
    <property type="project" value="UniProtKB-KW"/>
</dbReference>
<gene>
    <name evidence="3" type="ORF">PO878_21345</name>
</gene>
<dbReference type="SUPFAM" id="SSF53474">
    <property type="entry name" value="alpha/beta-Hydrolases"/>
    <property type="match status" value="1"/>
</dbReference>
<name>A0AAE9Y5N6_9ACTN</name>
<dbReference type="InterPro" id="IPR029058">
    <property type="entry name" value="AB_hydrolase_fold"/>
</dbReference>
<dbReference type="InterPro" id="IPR050266">
    <property type="entry name" value="AB_hydrolase_sf"/>
</dbReference>
<dbReference type="AlphaFoldDB" id="A0AAE9Y5N6"/>
<dbReference type="PANTHER" id="PTHR43798:SF31">
    <property type="entry name" value="AB HYDROLASE SUPERFAMILY PROTEIN YCLE"/>
    <property type="match status" value="1"/>
</dbReference>
<dbReference type="Pfam" id="PF00561">
    <property type="entry name" value="Abhydrolase_1"/>
    <property type="match status" value="1"/>
</dbReference>
<dbReference type="GO" id="GO:0016020">
    <property type="term" value="C:membrane"/>
    <property type="evidence" value="ECO:0007669"/>
    <property type="project" value="TreeGrafter"/>
</dbReference>
<sequence length="290" mass="29623">MTDAQAPTHLLTRPDGRTVAVDVAGPDDAPVVVFLHSSPGSRRFDPDPAVTASAAVRLVTLDRPGYGASGPWPEGTVPTVAGCADDVAAALDLLGAADAAVVGWSAGGRVAAGVAARHPDWVRALALVGTPSPADGSWIPPEHHAMLDPLRDDPASATAALTAILAQFMGDDPEGALAANTGDADAALLGDPDVRARVLAMHAEALRQGPVGIAADIVADQVADWGYDPAAIGAPAHVFSSEDDFITPSHLAWWADTMVDTTVHTTSGIGHMLVVTQWAEVLAAVGHPVR</sequence>
<dbReference type="PRINTS" id="PR00111">
    <property type="entry name" value="ABHYDROLASE"/>
</dbReference>
<feature type="domain" description="AB hydrolase-1" evidence="2">
    <location>
        <begin position="30"/>
        <end position="135"/>
    </location>
</feature>
<reference evidence="3" key="1">
    <citation type="submission" date="2023-01" db="EMBL/GenBank/DDBJ databases">
        <title>The diversity of Class Acidimicrobiia in South China Sea sediment environments and the proposal of Iamia marina sp. nov., a novel species of the genus Iamia.</title>
        <authorList>
            <person name="He Y."/>
            <person name="Tian X."/>
        </authorList>
    </citation>
    <scope>NUCLEOTIDE SEQUENCE</scope>
    <source>
        <strain evidence="3">DSM 19957</strain>
    </source>
</reference>
<evidence type="ECO:0000256" key="1">
    <source>
        <dbReference type="ARBA" id="ARBA00022801"/>
    </source>
</evidence>
<dbReference type="Proteomes" id="UP001216390">
    <property type="component" value="Chromosome"/>
</dbReference>
<proteinExistence type="predicted"/>
<dbReference type="RefSeq" id="WP_272736561.1">
    <property type="nucleotide sequence ID" value="NZ_CP116942.1"/>
</dbReference>
<evidence type="ECO:0000313" key="4">
    <source>
        <dbReference type="Proteomes" id="UP001216390"/>
    </source>
</evidence>
<protein>
    <submittedName>
        <fullName evidence="3">Alpha/beta hydrolase</fullName>
    </submittedName>
</protein>
<dbReference type="Gene3D" id="3.40.50.1820">
    <property type="entry name" value="alpha/beta hydrolase"/>
    <property type="match status" value="1"/>
</dbReference>
<dbReference type="KEGG" id="ima:PO878_21345"/>
<keyword evidence="4" id="KW-1185">Reference proteome</keyword>
<dbReference type="InterPro" id="IPR000073">
    <property type="entry name" value="AB_hydrolase_1"/>
</dbReference>
<accession>A0AAE9Y5N6</accession>
<dbReference type="EMBL" id="CP116942">
    <property type="protein sequence ID" value="WCO67039.1"/>
    <property type="molecule type" value="Genomic_DNA"/>
</dbReference>